<organism evidence="1">
    <name type="scientific">bioreactor metagenome</name>
    <dbReference type="NCBI Taxonomy" id="1076179"/>
    <lineage>
        <taxon>unclassified sequences</taxon>
        <taxon>metagenomes</taxon>
        <taxon>ecological metagenomes</taxon>
    </lineage>
</organism>
<protein>
    <submittedName>
        <fullName evidence="1">Uncharacterized protein</fullName>
    </submittedName>
</protein>
<sequence>MGVAQPGRRHDHHEVRAGQCPLMLGEPCQRGRRIIGHQAFPDVIGCGDRGRDADDLLGCGRLDLAACLDIGHRDRECDDQHSDAAENGEHMRGNTARNCEHYEHKDALYGLRITGWVASITP</sequence>
<name>A0A645DCC3_9ZZZZ</name>
<proteinExistence type="predicted"/>
<evidence type="ECO:0000313" key="1">
    <source>
        <dbReference type="EMBL" id="MPM86222.1"/>
    </source>
</evidence>
<accession>A0A645DCC3</accession>
<reference evidence="1" key="1">
    <citation type="submission" date="2019-08" db="EMBL/GenBank/DDBJ databases">
        <authorList>
            <person name="Kucharzyk K."/>
            <person name="Murdoch R.W."/>
            <person name="Higgins S."/>
            <person name="Loffler F."/>
        </authorList>
    </citation>
    <scope>NUCLEOTIDE SEQUENCE</scope>
</reference>
<gene>
    <name evidence="1" type="ORF">SDC9_133310</name>
</gene>
<dbReference type="AlphaFoldDB" id="A0A645DCC3"/>
<dbReference type="EMBL" id="VSSQ01034322">
    <property type="protein sequence ID" value="MPM86222.1"/>
    <property type="molecule type" value="Genomic_DNA"/>
</dbReference>
<comment type="caution">
    <text evidence="1">The sequence shown here is derived from an EMBL/GenBank/DDBJ whole genome shotgun (WGS) entry which is preliminary data.</text>
</comment>